<comment type="caution">
    <text evidence="11">The sequence shown here is derived from an EMBL/GenBank/DDBJ whole genome shotgun (WGS) entry which is preliminary data.</text>
</comment>
<dbReference type="OrthoDB" id="9775090at2"/>
<comment type="cofactor">
    <cofactor evidence="1 7">
        <name>FAD</name>
        <dbReference type="ChEBI" id="CHEBI:57692"/>
    </cofactor>
</comment>
<dbReference type="CDD" id="cd00567">
    <property type="entry name" value="ACAD"/>
    <property type="match status" value="1"/>
</dbReference>
<sequence>MLPADLLSLPFFEDRHRDYAARLADWAARTVPGLVDHHDVDGSCRRLVAAMGEAGWLKACVPGEQGGLTPALDVRTLCITRATLGYVEGLADFAFAMQGLGTGVVSLFGTPEQKALCCPPVRDGKAIAAFALSEPDAGSDVAAMATTATRTADGGWRLDGSKTWISNGGIADRYVVFARTGEAPGARGISAFIVPADAPGLVIAERIDVIAPHPLATLVFDDCRLPADALIGKAGGGFAMAMANLDIFRPTVAAAALGMGYRALDEATRRAKSRIMFGAPLADLQLTQASLADSVAELEAAALLVFRAAWAKDQGKPRITKEAAIAKMVATENAQKVIDRAIQVFGGLGVKKGEKVEELYREIRALRIYEGATEVQKVVIARAHLAEAEAAAFPKAAE</sequence>
<dbReference type="FunFam" id="2.40.110.10:FF:000002">
    <property type="entry name" value="Acyl-CoA dehydrogenase fadE12"/>
    <property type="match status" value="1"/>
</dbReference>
<evidence type="ECO:0000259" key="9">
    <source>
        <dbReference type="Pfam" id="PF02770"/>
    </source>
</evidence>
<dbReference type="Pfam" id="PF02771">
    <property type="entry name" value="Acyl-CoA_dh_N"/>
    <property type="match status" value="1"/>
</dbReference>
<dbReference type="Pfam" id="PF00441">
    <property type="entry name" value="Acyl-CoA_dh_1"/>
    <property type="match status" value="1"/>
</dbReference>
<dbReference type="InterPro" id="IPR036250">
    <property type="entry name" value="AcylCo_DH-like_C"/>
</dbReference>
<keyword evidence="4 7" id="KW-0285">Flavoprotein</keyword>
<evidence type="ECO:0000313" key="11">
    <source>
        <dbReference type="EMBL" id="PTM60787.1"/>
    </source>
</evidence>
<proteinExistence type="inferred from homology"/>
<dbReference type="InterPro" id="IPR046373">
    <property type="entry name" value="Acyl-CoA_Oxase/DH_mid-dom_sf"/>
</dbReference>
<dbReference type="SUPFAM" id="SSF56645">
    <property type="entry name" value="Acyl-CoA dehydrogenase NM domain-like"/>
    <property type="match status" value="1"/>
</dbReference>
<evidence type="ECO:0000256" key="2">
    <source>
        <dbReference type="ARBA" id="ARBA00009347"/>
    </source>
</evidence>
<dbReference type="Gene3D" id="1.10.540.10">
    <property type="entry name" value="Acyl-CoA dehydrogenase/oxidase, N-terminal domain"/>
    <property type="match status" value="1"/>
</dbReference>
<name>A0A2T4ZFU1_9HYPH</name>
<dbReference type="Proteomes" id="UP000241808">
    <property type="component" value="Unassembled WGS sequence"/>
</dbReference>
<feature type="domain" description="Acyl-CoA oxidase/dehydrogenase middle" evidence="9">
    <location>
        <begin position="129"/>
        <end position="223"/>
    </location>
</feature>
<evidence type="ECO:0000256" key="1">
    <source>
        <dbReference type="ARBA" id="ARBA00001974"/>
    </source>
</evidence>
<evidence type="ECO:0000256" key="4">
    <source>
        <dbReference type="ARBA" id="ARBA00022630"/>
    </source>
</evidence>
<comment type="similarity">
    <text evidence="2 7">Belongs to the acyl-CoA dehydrogenase family.</text>
</comment>
<accession>A0A2T4ZFU1</accession>
<dbReference type="FunFam" id="1.20.140.10:FF:000001">
    <property type="entry name" value="Acyl-CoA dehydrogenase"/>
    <property type="match status" value="1"/>
</dbReference>
<evidence type="ECO:0000256" key="5">
    <source>
        <dbReference type="ARBA" id="ARBA00022827"/>
    </source>
</evidence>
<dbReference type="SUPFAM" id="SSF47203">
    <property type="entry name" value="Acyl-CoA dehydrogenase C-terminal domain-like"/>
    <property type="match status" value="1"/>
</dbReference>
<dbReference type="AlphaFoldDB" id="A0A2T4ZFU1"/>
<evidence type="ECO:0000256" key="6">
    <source>
        <dbReference type="ARBA" id="ARBA00023002"/>
    </source>
</evidence>
<evidence type="ECO:0000256" key="3">
    <source>
        <dbReference type="ARBA" id="ARBA00019125"/>
    </source>
</evidence>
<dbReference type="InterPro" id="IPR050741">
    <property type="entry name" value="Acyl-CoA_dehydrogenase"/>
</dbReference>
<evidence type="ECO:0000259" key="8">
    <source>
        <dbReference type="Pfam" id="PF00441"/>
    </source>
</evidence>
<organism evidence="11 12">
    <name type="scientific">Phreatobacter oligotrophus</name>
    <dbReference type="NCBI Taxonomy" id="1122261"/>
    <lineage>
        <taxon>Bacteria</taxon>
        <taxon>Pseudomonadati</taxon>
        <taxon>Pseudomonadota</taxon>
        <taxon>Alphaproteobacteria</taxon>
        <taxon>Hyphomicrobiales</taxon>
        <taxon>Phreatobacteraceae</taxon>
        <taxon>Phreatobacter</taxon>
    </lineage>
</organism>
<dbReference type="Pfam" id="PF02770">
    <property type="entry name" value="Acyl-CoA_dh_M"/>
    <property type="match status" value="1"/>
</dbReference>
<dbReference type="Gene3D" id="1.20.140.10">
    <property type="entry name" value="Butyryl-CoA Dehydrogenase, subunit A, domain 3"/>
    <property type="match status" value="1"/>
</dbReference>
<reference evidence="11 12" key="1">
    <citation type="submission" date="2018-04" db="EMBL/GenBank/DDBJ databases">
        <title>Genomic Encyclopedia of Archaeal and Bacterial Type Strains, Phase II (KMG-II): from individual species to whole genera.</title>
        <authorList>
            <person name="Goeker M."/>
        </authorList>
    </citation>
    <scope>NUCLEOTIDE SEQUENCE [LARGE SCALE GENOMIC DNA]</scope>
    <source>
        <strain evidence="11 12">DSM 25521</strain>
    </source>
</reference>
<dbReference type="EMBL" id="PZZL01000002">
    <property type="protein sequence ID" value="PTM60787.1"/>
    <property type="molecule type" value="Genomic_DNA"/>
</dbReference>
<dbReference type="RefSeq" id="WP_108174734.1">
    <property type="nucleotide sequence ID" value="NZ_PZZL01000002.1"/>
</dbReference>
<dbReference type="InterPro" id="IPR006089">
    <property type="entry name" value="Acyl-CoA_DH_CS"/>
</dbReference>
<keyword evidence="12" id="KW-1185">Reference proteome</keyword>
<feature type="domain" description="Acyl-CoA dehydrogenase/oxidase C-terminal" evidence="8">
    <location>
        <begin position="235"/>
        <end position="383"/>
    </location>
</feature>
<evidence type="ECO:0000313" key="12">
    <source>
        <dbReference type="Proteomes" id="UP000241808"/>
    </source>
</evidence>
<keyword evidence="5 7" id="KW-0274">FAD</keyword>
<dbReference type="Gene3D" id="2.40.110.10">
    <property type="entry name" value="Butyryl-CoA Dehydrogenase, subunit A, domain 2"/>
    <property type="match status" value="1"/>
</dbReference>
<gene>
    <name evidence="11" type="ORF">C8P69_102169</name>
</gene>
<dbReference type="InterPro" id="IPR037069">
    <property type="entry name" value="AcylCoA_DH/ox_N_sf"/>
</dbReference>
<dbReference type="GO" id="GO:0003995">
    <property type="term" value="F:acyl-CoA dehydrogenase activity"/>
    <property type="evidence" value="ECO:0007669"/>
    <property type="project" value="InterPro"/>
</dbReference>
<dbReference type="InterPro" id="IPR009075">
    <property type="entry name" value="AcylCo_DH/oxidase_C"/>
</dbReference>
<dbReference type="PANTHER" id="PTHR48083:SF2">
    <property type="entry name" value="MEDIUM-CHAIN SPECIFIC ACYL-COA DEHYDROGENASE, MITOCHONDRIAL"/>
    <property type="match status" value="1"/>
</dbReference>
<evidence type="ECO:0000256" key="7">
    <source>
        <dbReference type="RuleBase" id="RU362125"/>
    </source>
</evidence>
<protein>
    <recommendedName>
        <fullName evidence="3">Medium-chain specific acyl-CoA dehydrogenase, mitochondrial</fullName>
    </recommendedName>
</protein>
<dbReference type="GO" id="GO:0033539">
    <property type="term" value="P:fatty acid beta-oxidation using acyl-CoA dehydrogenase"/>
    <property type="evidence" value="ECO:0007669"/>
    <property type="project" value="TreeGrafter"/>
</dbReference>
<dbReference type="InterPro" id="IPR006091">
    <property type="entry name" value="Acyl-CoA_Oxase/DH_mid-dom"/>
</dbReference>
<dbReference type="PROSITE" id="PS00072">
    <property type="entry name" value="ACYL_COA_DH_1"/>
    <property type="match status" value="1"/>
</dbReference>
<dbReference type="GO" id="GO:0050660">
    <property type="term" value="F:flavin adenine dinucleotide binding"/>
    <property type="evidence" value="ECO:0007669"/>
    <property type="project" value="InterPro"/>
</dbReference>
<evidence type="ECO:0000259" key="10">
    <source>
        <dbReference type="Pfam" id="PF02771"/>
    </source>
</evidence>
<dbReference type="PANTHER" id="PTHR48083">
    <property type="entry name" value="MEDIUM-CHAIN SPECIFIC ACYL-COA DEHYDROGENASE, MITOCHONDRIAL-RELATED"/>
    <property type="match status" value="1"/>
</dbReference>
<dbReference type="GO" id="GO:0005737">
    <property type="term" value="C:cytoplasm"/>
    <property type="evidence" value="ECO:0007669"/>
    <property type="project" value="TreeGrafter"/>
</dbReference>
<dbReference type="InterPro" id="IPR009100">
    <property type="entry name" value="AcylCoA_DH/oxidase_NM_dom_sf"/>
</dbReference>
<dbReference type="InterPro" id="IPR013786">
    <property type="entry name" value="AcylCoA_DH/ox_N"/>
</dbReference>
<keyword evidence="6 7" id="KW-0560">Oxidoreductase</keyword>
<feature type="domain" description="Acyl-CoA dehydrogenase/oxidase N-terminal" evidence="10">
    <location>
        <begin position="14"/>
        <end position="124"/>
    </location>
</feature>